<name>A0A383TYJ1_9FLAO</name>
<evidence type="ECO:0000313" key="2">
    <source>
        <dbReference type="EMBL" id="SZD72269.1"/>
    </source>
</evidence>
<evidence type="ECO:0000313" key="3">
    <source>
        <dbReference type="Proteomes" id="UP000262142"/>
    </source>
</evidence>
<dbReference type="EMBL" id="UNSC01000003">
    <property type="protein sequence ID" value="SZD72269.1"/>
    <property type="molecule type" value="Genomic_DNA"/>
</dbReference>
<organism evidence="2 3">
    <name type="scientific">Candidatus Ornithobacterium hominis</name>
    <dbReference type="NCBI Taxonomy" id="2497989"/>
    <lineage>
        <taxon>Bacteria</taxon>
        <taxon>Pseudomonadati</taxon>
        <taxon>Bacteroidota</taxon>
        <taxon>Flavobacteriia</taxon>
        <taxon>Flavobacteriales</taxon>
        <taxon>Weeksellaceae</taxon>
        <taxon>Ornithobacterium</taxon>
    </lineage>
</organism>
<gene>
    <name evidence="2" type="ORF">SAMEA104719789_00709</name>
</gene>
<feature type="transmembrane region" description="Helical" evidence="1">
    <location>
        <begin position="336"/>
        <end position="355"/>
    </location>
</feature>
<feature type="transmembrane region" description="Helical" evidence="1">
    <location>
        <begin position="296"/>
        <end position="316"/>
    </location>
</feature>
<evidence type="ECO:0008006" key="4">
    <source>
        <dbReference type="Google" id="ProtNLM"/>
    </source>
</evidence>
<feature type="transmembrane region" description="Helical" evidence="1">
    <location>
        <begin position="393"/>
        <end position="415"/>
    </location>
</feature>
<dbReference type="OrthoDB" id="140980at2"/>
<feature type="transmembrane region" description="Helical" evidence="1">
    <location>
        <begin position="253"/>
        <end position="276"/>
    </location>
</feature>
<keyword evidence="1" id="KW-0472">Membrane</keyword>
<dbReference type="PANTHER" id="PTHR43044:SF1">
    <property type="entry name" value="QUINOL:CYTOCHROME C OXIDOREDUCTASE QUINONE-BINDING SUBUNIT 2"/>
    <property type="match status" value="1"/>
</dbReference>
<keyword evidence="1" id="KW-0812">Transmembrane</keyword>
<reference evidence="2 3" key="1">
    <citation type="submission" date="2018-09" db="EMBL/GenBank/DDBJ databases">
        <authorList>
            <consortium name="Pathogen Informatics"/>
        </authorList>
    </citation>
    <scope>NUCLEOTIDE SEQUENCE [LARGE SCALE GENOMIC DNA]</scope>
    <source>
        <strain evidence="2 3">OH-22767</strain>
    </source>
</reference>
<dbReference type="Proteomes" id="UP000262142">
    <property type="component" value="Unassembled WGS sequence"/>
</dbReference>
<keyword evidence="3" id="KW-1185">Reference proteome</keyword>
<accession>A0A383TYJ1</accession>
<feature type="transmembrane region" description="Helical" evidence="1">
    <location>
        <begin position="82"/>
        <end position="105"/>
    </location>
</feature>
<sequence>MYKFSPKLKMASIVAMVVGLIMFSIGFGINASRGEDYVLKQASHTEMTHQENQVQHESIVHNTHHDAEHTKHLLHQYHNRPWTAFFMAAFLFTGVAAVSMFFLAIQHVSQSGWSVVVTRIMEGMTAFLPIGSVFILIVLIASALHFNHMYHWMDTELIDFNSDKFDHFMRTKSGWLNVPFWLTRSVIYLAGWTFFAWMLRKKSKRLDETGQVKDYWTLYKWGVFTIIFFALTSMSSGWDWIMSIDPHWYSTLFGWYVMTSYLVTAVAIMIILAVYLKKKGYLPKFNGNHLHDLTKYLFGFSLLWGYLWLCQFELIWYANIPEESVYFQQREAQYNWTYYTMLIPNVVLPFVALISSSIKRNYNFVFAIAVIVIIGHWIDIFNQMMPGTVGAQWSFGLVEFGALLLVGGAFMFVVLRQLSKMNLEPKGNPLFHESEVYEYPF</sequence>
<evidence type="ECO:0000256" key="1">
    <source>
        <dbReference type="SAM" id="Phobius"/>
    </source>
</evidence>
<feature type="transmembrane region" description="Helical" evidence="1">
    <location>
        <begin position="12"/>
        <end position="31"/>
    </location>
</feature>
<feature type="transmembrane region" description="Helical" evidence="1">
    <location>
        <begin position="178"/>
        <end position="197"/>
    </location>
</feature>
<feature type="transmembrane region" description="Helical" evidence="1">
    <location>
        <begin position="362"/>
        <end position="381"/>
    </location>
</feature>
<dbReference type="PANTHER" id="PTHR43044">
    <property type="match status" value="1"/>
</dbReference>
<protein>
    <recommendedName>
        <fullName evidence="4">Quinol:cytochrome c oxidoreductase quinone-binding subunit 2</fullName>
    </recommendedName>
</protein>
<keyword evidence="1" id="KW-1133">Transmembrane helix</keyword>
<feature type="transmembrane region" description="Helical" evidence="1">
    <location>
        <begin position="126"/>
        <end position="146"/>
    </location>
</feature>
<dbReference type="AlphaFoldDB" id="A0A383TYJ1"/>
<proteinExistence type="predicted"/>
<feature type="transmembrane region" description="Helical" evidence="1">
    <location>
        <begin position="218"/>
        <end position="241"/>
    </location>
</feature>